<dbReference type="GO" id="GO:0005783">
    <property type="term" value="C:endoplasmic reticulum"/>
    <property type="evidence" value="ECO:0007669"/>
    <property type="project" value="TreeGrafter"/>
</dbReference>
<sequence>MRLPIRVSALRSRRRAAVAQQQQEQQQQADRPRLPRAPAEAAGESAASAGTESPSCVSTANGSSSSSSCSGFRVWLPELVQGVSRCLPRNEVACTLRLVDAATAAQLRGPQERTIRLSLPAPHPEFSHRWGGPRATRSLTLRQRVELPCLVARSGVIANLEVLLARGDDAHVLEAQVLEAAAGAGQLEACRWLRQRGCPAAGGEALEQAARGGHLAVCEWLLDTGCPFGPGAACQAALGGNVGLMDWLLASGPRPKPSNLLRCAAAGCDLPALQRLHAAFLGGAGELLPDEEYRPNLVACAATSPTADWRGEVEWLEARGYWARAQAGAVPGECGGVQAHEVCSQAAMRDDGRDRLQWLVRRGYPLTWWAVAKAASRGDVDVLRMALDAGVEADEGAVHISVLRATSGGHVAFLRALRSAPGLSASALQSAASQAASRGQLRVLQWALDELGAAEVLTAGCFAGAVASGSLEVMAWLQQRGCPMDAFVFSTAAEAGSEEQLEWLAAWGCPMEEDGEPYSWGLRNGGLPMLQCLQRLGCRWGPPGLTFTRAVAFGQSRPAACLEVLQWLLDAGCPVDCDMALQYCQDERVRAWLREQQKRRQPQPAARASRGTWGRGWRAAR</sequence>
<evidence type="ECO:0000313" key="2">
    <source>
        <dbReference type="EMBL" id="PNH04378.1"/>
    </source>
</evidence>
<protein>
    <recommendedName>
        <fullName evidence="4">Ankyrin repeat domain-containing protein</fullName>
    </recommendedName>
</protein>
<organism evidence="2 3">
    <name type="scientific">Tetrabaena socialis</name>
    <dbReference type="NCBI Taxonomy" id="47790"/>
    <lineage>
        <taxon>Eukaryota</taxon>
        <taxon>Viridiplantae</taxon>
        <taxon>Chlorophyta</taxon>
        <taxon>core chlorophytes</taxon>
        <taxon>Chlorophyceae</taxon>
        <taxon>CS clade</taxon>
        <taxon>Chlamydomonadales</taxon>
        <taxon>Tetrabaenaceae</taxon>
        <taxon>Tetrabaena</taxon>
    </lineage>
</organism>
<dbReference type="AlphaFoldDB" id="A0A2J7ZVV7"/>
<dbReference type="Proteomes" id="UP000236333">
    <property type="component" value="Unassembled WGS sequence"/>
</dbReference>
<dbReference type="GO" id="GO:0046513">
    <property type="term" value="P:ceramide biosynthetic process"/>
    <property type="evidence" value="ECO:0007669"/>
    <property type="project" value="TreeGrafter"/>
</dbReference>
<dbReference type="InterPro" id="IPR036770">
    <property type="entry name" value="Ankyrin_rpt-contain_sf"/>
</dbReference>
<gene>
    <name evidence="2" type="ORF">TSOC_009462</name>
</gene>
<evidence type="ECO:0008006" key="4">
    <source>
        <dbReference type="Google" id="ProtNLM"/>
    </source>
</evidence>
<feature type="compositionally biased region" description="Low complexity" evidence="1">
    <location>
        <begin position="17"/>
        <end position="29"/>
    </location>
</feature>
<dbReference type="Gene3D" id="1.25.40.20">
    <property type="entry name" value="Ankyrin repeat-containing domain"/>
    <property type="match status" value="2"/>
</dbReference>
<feature type="compositionally biased region" description="Low complexity" evidence="1">
    <location>
        <begin position="602"/>
        <end position="621"/>
    </location>
</feature>
<evidence type="ECO:0000256" key="1">
    <source>
        <dbReference type="SAM" id="MobiDB-lite"/>
    </source>
</evidence>
<dbReference type="GO" id="GO:0004620">
    <property type="term" value="F:phospholipase activity"/>
    <property type="evidence" value="ECO:0007669"/>
    <property type="project" value="TreeGrafter"/>
</dbReference>
<comment type="caution">
    <text evidence="2">The sequence shown here is derived from an EMBL/GenBank/DDBJ whole genome shotgun (WGS) entry which is preliminary data.</text>
</comment>
<feature type="region of interest" description="Disordered" evidence="1">
    <location>
        <begin position="1"/>
        <end position="68"/>
    </location>
</feature>
<dbReference type="SUPFAM" id="SSF140860">
    <property type="entry name" value="Pseudo ankyrin repeat-like"/>
    <property type="match status" value="2"/>
</dbReference>
<dbReference type="GO" id="GO:0016020">
    <property type="term" value="C:membrane"/>
    <property type="evidence" value="ECO:0007669"/>
    <property type="project" value="TreeGrafter"/>
</dbReference>
<feature type="compositionally biased region" description="Low complexity" evidence="1">
    <location>
        <begin position="1"/>
        <end position="10"/>
    </location>
</feature>
<dbReference type="EMBL" id="PGGS01000393">
    <property type="protein sequence ID" value="PNH04378.1"/>
    <property type="molecule type" value="Genomic_DNA"/>
</dbReference>
<dbReference type="OrthoDB" id="551666at2759"/>
<dbReference type="GO" id="GO:0071944">
    <property type="term" value="C:cell periphery"/>
    <property type="evidence" value="ECO:0007669"/>
    <property type="project" value="TreeGrafter"/>
</dbReference>
<evidence type="ECO:0000313" key="3">
    <source>
        <dbReference type="Proteomes" id="UP000236333"/>
    </source>
</evidence>
<dbReference type="PANTHER" id="PTHR12393:SF6">
    <property type="entry name" value="SPHINGOMYELIN PHOSPHODIESTERASE 2"/>
    <property type="match status" value="1"/>
</dbReference>
<keyword evidence="3" id="KW-1185">Reference proteome</keyword>
<reference evidence="2 3" key="1">
    <citation type="journal article" date="2017" name="Mol. Biol. Evol.">
        <title>The 4-celled Tetrabaena socialis nuclear genome reveals the essential components for genetic control of cell number at the origin of multicellularity in the volvocine lineage.</title>
        <authorList>
            <person name="Featherston J."/>
            <person name="Arakaki Y."/>
            <person name="Hanschen E.R."/>
            <person name="Ferris P.J."/>
            <person name="Michod R.E."/>
            <person name="Olson B.J.S.C."/>
            <person name="Nozaki H."/>
            <person name="Durand P.M."/>
        </authorList>
    </citation>
    <scope>NUCLEOTIDE SEQUENCE [LARGE SCALE GENOMIC DNA]</scope>
    <source>
        <strain evidence="2 3">NIES-571</strain>
    </source>
</reference>
<accession>A0A2J7ZVV7</accession>
<name>A0A2J7ZVV7_9CHLO</name>
<feature type="compositionally biased region" description="Low complexity" evidence="1">
    <location>
        <begin position="36"/>
        <end position="55"/>
    </location>
</feature>
<dbReference type="GO" id="GO:0030149">
    <property type="term" value="P:sphingolipid catabolic process"/>
    <property type="evidence" value="ECO:0007669"/>
    <property type="project" value="TreeGrafter"/>
</dbReference>
<proteinExistence type="predicted"/>
<dbReference type="PANTHER" id="PTHR12393">
    <property type="entry name" value="SPHINGOMYELIN PHOSPHODIESTERASE RELATED"/>
    <property type="match status" value="1"/>
</dbReference>
<feature type="region of interest" description="Disordered" evidence="1">
    <location>
        <begin position="595"/>
        <end position="621"/>
    </location>
</feature>